<gene>
    <name evidence="2" type="ORF">DW924_09585</name>
</gene>
<reference evidence="2 3" key="1">
    <citation type="submission" date="2018-08" db="EMBL/GenBank/DDBJ databases">
        <title>A genome reference for cultivated species of the human gut microbiota.</title>
        <authorList>
            <person name="Zou Y."/>
            <person name="Xue W."/>
            <person name="Luo G."/>
        </authorList>
    </citation>
    <scope>NUCLEOTIDE SEQUENCE [LARGE SCALE GENOMIC DNA]</scope>
    <source>
        <strain evidence="2 3">AM42-8</strain>
    </source>
</reference>
<dbReference type="EMBL" id="QSFS01000009">
    <property type="protein sequence ID" value="RHA69438.1"/>
    <property type="molecule type" value="Genomic_DNA"/>
</dbReference>
<evidence type="ECO:0000313" key="2">
    <source>
        <dbReference type="EMBL" id="RHA69438.1"/>
    </source>
</evidence>
<comment type="caution">
    <text evidence="2">The sequence shown here is derived from an EMBL/GenBank/DDBJ whole genome shotgun (WGS) entry which is preliminary data.</text>
</comment>
<name>A0A413SNM6_9FIRM</name>
<feature type="compositionally biased region" description="Basic residues" evidence="1">
    <location>
        <begin position="17"/>
        <end position="29"/>
    </location>
</feature>
<accession>A0A413SNM6</accession>
<evidence type="ECO:0000256" key="1">
    <source>
        <dbReference type="SAM" id="MobiDB-lite"/>
    </source>
</evidence>
<feature type="compositionally biased region" description="Basic and acidic residues" evidence="1">
    <location>
        <begin position="1"/>
        <end position="14"/>
    </location>
</feature>
<proteinExistence type="predicted"/>
<organism evidence="2 3">
    <name type="scientific">Dorea formicigenerans</name>
    <dbReference type="NCBI Taxonomy" id="39486"/>
    <lineage>
        <taxon>Bacteria</taxon>
        <taxon>Bacillati</taxon>
        <taxon>Bacillota</taxon>
        <taxon>Clostridia</taxon>
        <taxon>Lachnospirales</taxon>
        <taxon>Lachnospiraceae</taxon>
        <taxon>Dorea</taxon>
    </lineage>
</organism>
<feature type="region of interest" description="Disordered" evidence="1">
    <location>
        <begin position="1"/>
        <end position="34"/>
    </location>
</feature>
<sequence>MAKGDRKTPEEKAAVAKQKRKQRRAKRKKEARDNLTKEEILQDDRFFCIAGYTSGGAPYGVTWEEKDLKPWEDLEENE</sequence>
<protein>
    <submittedName>
        <fullName evidence="2">Uncharacterized protein</fullName>
    </submittedName>
</protein>
<dbReference type="Proteomes" id="UP000285642">
    <property type="component" value="Unassembled WGS sequence"/>
</dbReference>
<dbReference type="AlphaFoldDB" id="A0A413SNM6"/>
<evidence type="ECO:0000313" key="3">
    <source>
        <dbReference type="Proteomes" id="UP000285642"/>
    </source>
</evidence>